<accession>Q54VB0</accession>
<keyword evidence="7" id="KW-1185">Reference proteome</keyword>
<dbReference type="InterPro" id="IPR006689">
    <property type="entry name" value="Small_GTPase_ARF/SAR"/>
</dbReference>
<dbReference type="CDD" id="cd00878">
    <property type="entry name" value="Arf_Arl"/>
    <property type="match status" value="1"/>
</dbReference>
<keyword evidence="4" id="KW-0479">Metal-binding</keyword>
<dbReference type="GO" id="GO:0005737">
    <property type="term" value="C:cytoplasm"/>
    <property type="evidence" value="ECO:0000318"/>
    <property type="project" value="GO_Central"/>
</dbReference>
<dbReference type="FunCoup" id="Q54VB0">
    <property type="interactions" value="82"/>
</dbReference>
<evidence type="ECO:0000256" key="4">
    <source>
        <dbReference type="PIRSR" id="PIRSR606689-2"/>
    </source>
</evidence>
<dbReference type="GO" id="GO:0046872">
    <property type="term" value="F:metal ion binding"/>
    <property type="evidence" value="ECO:0007669"/>
    <property type="project" value="UniProtKB-KW"/>
</dbReference>
<dbReference type="SUPFAM" id="SSF52540">
    <property type="entry name" value="P-loop containing nucleoside triphosphate hydrolases"/>
    <property type="match status" value="1"/>
</dbReference>
<dbReference type="FunFam" id="3.40.50.300:FF:001915">
    <property type="entry name" value="ADP-ribosylation factor 6-like"/>
    <property type="match status" value="1"/>
</dbReference>
<dbReference type="GO" id="GO:0005886">
    <property type="term" value="C:plasma membrane"/>
    <property type="evidence" value="ECO:0000318"/>
    <property type="project" value="GO_Central"/>
</dbReference>
<evidence type="ECO:0000313" key="6">
    <source>
        <dbReference type="EMBL" id="EAL67218.1"/>
    </source>
</evidence>
<dbReference type="GeneID" id="8622580"/>
<name>Q54VB0_DICDI</name>
<keyword evidence="2 3" id="KW-0342">GTP-binding</keyword>
<feature type="binding site" evidence="3">
    <location>
        <position position="79"/>
    </location>
    <ligand>
        <name>GTP</name>
        <dbReference type="ChEBI" id="CHEBI:37565"/>
    </ligand>
</feature>
<evidence type="ECO:0000313" key="7">
    <source>
        <dbReference type="Proteomes" id="UP000002195"/>
    </source>
</evidence>
<evidence type="ECO:0000256" key="1">
    <source>
        <dbReference type="ARBA" id="ARBA00022741"/>
    </source>
</evidence>
<keyword evidence="4" id="KW-0460">Magnesium</keyword>
<dbReference type="Proteomes" id="UP000002195">
    <property type="component" value="Unassembled WGS sequence"/>
</dbReference>
<dbReference type="InterPro" id="IPR027417">
    <property type="entry name" value="P-loop_NTPase"/>
</dbReference>
<dbReference type="SMART" id="SM00175">
    <property type="entry name" value="RAB"/>
    <property type="match status" value="1"/>
</dbReference>
<comment type="similarity">
    <text evidence="5">Belongs to the small GTPase superfamily. Arf family.</text>
</comment>
<dbReference type="GO" id="GO:0006886">
    <property type="term" value="P:intracellular protein transport"/>
    <property type="evidence" value="ECO:0000318"/>
    <property type="project" value="GO_Central"/>
</dbReference>
<dbReference type="Pfam" id="PF00025">
    <property type="entry name" value="Arf"/>
    <property type="match status" value="1"/>
</dbReference>
<dbReference type="AlphaFoldDB" id="Q54VB0"/>
<dbReference type="RefSeq" id="XP_641199.1">
    <property type="nucleotide sequence ID" value="XM_636107.1"/>
</dbReference>
<dbReference type="EMBL" id="AAFI02000036">
    <property type="protein sequence ID" value="EAL67218.1"/>
    <property type="molecule type" value="Genomic_DNA"/>
</dbReference>
<feature type="binding site" evidence="4">
    <location>
        <position position="57"/>
    </location>
    <ligand>
        <name>Mg(2+)</name>
        <dbReference type="ChEBI" id="CHEBI:18420"/>
    </ligand>
</feature>
<keyword evidence="1 3" id="KW-0547">Nucleotide-binding</keyword>
<comment type="caution">
    <text evidence="6">The sequence shown here is derived from an EMBL/GenBank/DDBJ whole genome shotgun (WGS) entry which is preliminary data.</text>
</comment>
<gene>
    <name evidence="6" type="primary">arrE</name>
    <name evidence="6" type="ORF">DDB_G0280479</name>
</gene>
<dbReference type="HOGENOM" id="CLU_040729_9_3_1"/>
<feature type="binding site" evidence="3">
    <location>
        <begin position="137"/>
        <end position="140"/>
    </location>
    <ligand>
        <name>GTP</name>
        <dbReference type="ChEBI" id="CHEBI:37565"/>
    </ligand>
</feature>
<dbReference type="InParanoid" id="Q54VB0"/>
<organism evidence="6 7">
    <name type="scientific">Dictyostelium discoideum</name>
    <name type="common">Social amoeba</name>
    <dbReference type="NCBI Taxonomy" id="44689"/>
    <lineage>
        <taxon>Eukaryota</taxon>
        <taxon>Amoebozoa</taxon>
        <taxon>Evosea</taxon>
        <taxon>Eumycetozoa</taxon>
        <taxon>Dictyostelia</taxon>
        <taxon>Dictyosteliales</taxon>
        <taxon>Dictyosteliaceae</taxon>
        <taxon>Dictyostelium</taxon>
    </lineage>
</organism>
<dbReference type="Reactome" id="R-DDI-6811434">
    <property type="pathway name" value="COPI-dependent Golgi-to-ER retrograde traffic"/>
</dbReference>
<dbReference type="STRING" id="44689.Q54VB0"/>
<dbReference type="NCBIfam" id="TIGR00231">
    <property type="entry name" value="small_GTP"/>
    <property type="match status" value="1"/>
</dbReference>
<dbReference type="VEuPathDB" id="AmoebaDB:DDB_G0280479"/>
<evidence type="ECO:0000256" key="2">
    <source>
        <dbReference type="ARBA" id="ARBA00023134"/>
    </source>
</evidence>
<dbReference type="Reactome" id="R-DDI-199992">
    <property type="pathway name" value="trans-Golgi Network Vesicle Budding"/>
</dbReference>
<dbReference type="GO" id="GO:0005525">
    <property type="term" value="F:GTP binding"/>
    <property type="evidence" value="ECO:0000318"/>
    <property type="project" value="GO_Central"/>
</dbReference>
<protein>
    <submittedName>
        <fullName evidence="6">ADP-ribosylation factor-related</fullName>
    </submittedName>
</protein>
<dbReference type="PhylomeDB" id="Q54VB0"/>
<dbReference type="KEGG" id="ddi:DDB_G0280479"/>
<dbReference type="dictyBase" id="DDB_G0280479">
    <property type="gene designation" value="arrE"/>
</dbReference>
<sequence length="197" mass="22619">MVISKLLLYITTLYYNILSLFEGKRDMKILMIGLDAAGKTSLLYRLKFGENIKVIPTIGYNVETVDYKNLHMDVMDICGQSRLRSLWSHYYEPSEDSAIIFVVDSCDRERMVDVKEELTDLCEHEKLKNSQLLIFANKQDKEGALTSREVTDILDLYSIQNRKWFVQPCSATTGNGIFEGFDWISSSIGDVDSEVFK</sequence>
<evidence type="ECO:0000256" key="5">
    <source>
        <dbReference type="RuleBase" id="RU003925"/>
    </source>
</evidence>
<evidence type="ECO:0000256" key="3">
    <source>
        <dbReference type="PIRSR" id="PIRSR606689-1"/>
    </source>
</evidence>
<feature type="binding site" evidence="3">
    <location>
        <begin position="33"/>
        <end position="40"/>
    </location>
    <ligand>
        <name>GTP</name>
        <dbReference type="ChEBI" id="CHEBI:37565"/>
    </ligand>
</feature>
<dbReference type="PRINTS" id="PR00328">
    <property type="entry name" value="SAR1GTPBP"/>
</dbReference>
<dbReference type="SMART" id="SM00177">
    <property type="entry name" value="ARF"/>
    <property type="match status" value="1"/>
</dbReference>
<dbReference type="Reactome" id="R-DDI-6811438">
    <property type="pathway name" value="Intra-Golgi traffic"/>
</dbReference>
<proteinExistence type="inferred from homology"/>
<dbReference type="Reactome" id="R-DDI-5620916">
    <property type="pathway name" value="VxPx cargo-targeting to cilium"/>
</dbReference>
<dbReference type="GO" id="GO:0003924">
    <property type="term" value="F:GTPase activity"/>
    <property type="evidence" value="ECO:0007669"/>
    <property type="project" value="InterPro"/>
</dbReference>
<dbReference type="Reactome" id="R-DDI-6807878">
    <property type="pathway name" value="COPI-mediated anterograde transport"/>
</dbReference>
<dbReference type="InterPro" id="IPR024156">
    <property type="entry name" value="Small_GTPase_ARF"/>
</dbReference>
<dbReference type="PANTHER" id="PTHR11711">
    <property type="entry name" value="ADP RIBOSYLATION FACTOR-RELATED"/>
    <property type="match status" value="1"/>
</dbReference>
<dbReference type="OMA" id="DLCEHEK"/>
<dbReference type="Reactome" id="R-DDI-1660514">
    <property type="pathway name" value="Synthesis of PIPs at the Golgi membrane"/>
</dbReference>
<dbReference type="SMART" id="SM00178">
    <property type="entry name" value="SAR"/>
    <property type="match status" value="1"/>
</dbReference>
<dbReference type="PaxDb" id="44689-DDB0229371"/>
<reference evidence="6 7" key="1">
    <citation type="journal article" date="2005" name="Nature">
        <title>The genome of the social amoeba Dictyostelium discoideum.</title>
        <authorList>
            <consortium name="The Dictyostelium discoideum Sequencing Consortium"/>
            <person name="Eichinger L."/>
            <person name="Pachebat J.A."/>
            <person name="Glockner G."/>
            <person name="Rajandream M.A."/>
            <person name="Sucgang R."/>
            <person name="Berriman M."/>
            <person name="Song J."/>
            <person name="Olsen R."/>
            <person name="Szafranski K."/>
            <person name="Xu Q."/>
            <person name="Tunggal B."/>
            <person name="Kummerfeld S."/>
            <person name="Madera M."/>
            <person name="Konfortov B.A."/>
            <person name="Rivero F."/>
            <person name="Bankier A.T."/>
            <person name="Lehmann R."/>
            <person name="Hamlin N."/>
            <person name="Davies R."/>
            <person name="Gaudet P."/>
            <person name="Fey P."/>
            <person name="Pilcher K."/>
            <person name="Chen G."/>
            <person name="Saunders D."/>
            <person name="Sodergren E."/>
            <person name="Davis P."/>
            <person name="Kerhornou A."/>
            <person name="Nie X."/>
            <person name="Hall N."/>
            <person name="Anjard C."/>
            <person name="Hemphill L."/>
            <person name="Bason N."/>
            <person name="Farbrother P."/>
            <person name="Desany B."/>
            <person name="Just E."/>
            <person name="Morio T."/>
            <person name="Rost R."/>
            <person name="Churcher C."/>
            <person name="Cooper J."/>
            <person name="Haydock S."/>
            <person name="van Driessche N."/>
            <person name="Cronin A."/>
            <person name="Goodhead I."/>
            <person name="Muzny D."/>
            <person name="Mourier T."/>
            <person name="Pain A."/>
            <person name="Lu M."/>
            <person name="Harper D."/>
            <person name="Lindsay R."/>
            <person name="Hauser H."/>
            <person name="James K."/>
            <person name="Quiles M."/>
            <person name="Madan Babu M."/>
            <person name="Saito T."/>
            <person name="Buchrieser C."/>
            <person name="Wardroper A."/>
            <person name="Felder M."/>
            <person name="Thangavelu M."/>
            <person name="Johnson D."/>
            <person name="Knights A."/>
            <person name="Loulseged H."/>
            <person name="Mungall K."/>
            <person name="Oliver K."/>
            <person name="Price C."/>
            <person name="Quail M.A."/>
            <person name="Urushihara H."/>
            <person name="Hernandez J."/>
            <person name="Rabbinowitsch E."/>
            <person name="Steffen D."/>
            <person name="Sanders M."/>
            <person name="Ma J."/>
            <person name="Kohara Y."/>
            <person name="Sharp S."/>
            <person name="Simmonds M."/>
            <person name="Spiegler S."/>
            <person name="Tivey A."/>
            <person name="Sugano S."/>
            <person name="White B."/>
            <person name="Walker D."/>
            <person name="Woodward J."/>
            <person name="Winckler T."/>
            <person name="Tanaka Y."/>
            <person name="Shaulsky G."/>
            <person name="Schleicher M."/>
            <person name="Weinstock G."/>
            <person name="Rosenthal A."/>
            <person name="Cox E.C."/>
            <person name="Chisholm R.L."/>
            <person name="Gibbs R."/>
            <person name="Loomis W.F."/>
            <person name="Platzer M."/>
            <person name="Kay R.R."/>
            <person name="Williams J."/>
            <person name="Dear P.H."/>
            <person name="Noegel A.A."/>
            <person name="Barrell B."/>
            <person name="Kuspa A."/>
        </authorList>
    </citation>
    <scope>NUCLEOTIDE SEQUENCE [LARGE SCALE GENOMIC DNA]</scope>
    <source>
        <strain evidence="6 7">AX4</strain>
    </source>
</reference>
<dbReference type="SMR" id="Q54VB0"/>
<dbReference type="InterPro" id="IPR005225">
    <property type="entry name" value="Small_GTP-bd"/>
</dbReference>
<dbReference type="eggNOG" id="KOG0070">
    <property type="taxonomic scope" value="Eukaryota"/>
</dbReference>
<feature type="binding site" evidence="4">
    <location>
        <position position="40"/>
    </location>
    <ligand>
        <name>Mg(2+)</name>
        <dbReference type="ChEBI" id="CHEBI:18420"/>
    </ligand>
</feature>
<dbReference type="GO" id="GO:0016192">
    <property type="term" value="P:vesicle-mediated transport"/>
    <property type="evidence" value="ECO:0000318"/>
    <property type="project" value="GO_Central"/>
</dbReference>
<dbReference type="PROSITE" id="PS51417">
    <property type="entry name" value="ARF"/>
    <property type="match status" value="1"/>
</dbReference>
<dbReference type="Gene3D" id="3.40.50.300">
    <property type="entry name" value="P-loop containing nucleotide triphosphate hydrolases"/>
    <property type="match status" value="1"/>
</dbReference>